<organism evidence="3 4">
    <name type="scientific">Burkholderia savannae</name>
    <dbReference type="NCBI Taxonomy" id="1637837"/>
    <lineage>
        <taxon>Bacteria</taxon>
        <taxon>Pseudomonadati</taxon>
        <taxon>Pseudomonadota</taxon>
        <taxon>Betaproteobacteria</taxon>
        <taxon>Burkholderiales</taxon>
        <taxon>Burkholderiaceae</taxon>
        <taxon>Burkholderia</taxon>
        <taxon>pseudomallei group</taxon>
    </lineage>
</organism>
<feature type="region of interest" description="Disordered" evidence="1">
    <location>
        <begin position="387"/>
        <end position="429"/>
    </location>
</feature>
<evidence type="ECO:0000313" key="4">
    <source>
        <dbReference type="Proteomes" id="UP000070255"/>
    </source>
</evidence>
<dbReference type="Proteomes" id="UP000070255">
    <property type="component" value="Unassembled WGS sequence"/>
</dbReference>
<name>A0ABR5T937_9BURK</name>
<comment type="caution">
    <text evidence="3">The sequence shown here is derived from an EMBL/GenBank/DDBJ whole genome shotgun (WGS) entry which is preliminary data.</text>
</comment>
<keyword evidence="2" id="KW-0732">Signal</keyword>
<protein>
    <submittedName>
        <fullName evidence="3">Uncharacterized protein</fullName>
    </submittedName>
</protein>
<evidence type="ECO:0000256" key="2">
    <source>
        <dbReference type="SAM" id="SignalP"/>
    </source>
</evidence>
<accession>A0ABR5T937</accession>
<dbReference type="Gene3D" id="3.40.50.2300">
    <property type="match status" value="3"/>
</dbReference>
<reference evidence="3 4" key="1">
    <citation type="submission" date="2015-11" db="EMBL/GenBank/DDBJ databases">
        <authorList>
            <person name="Sahl J."/>
            <person name="Wagner D."/>
            <person name="Keim P."/>
        </authorList>
    </citation>
    <scope>NUCLEOTIDE SEQUENCE [LARGE SCALE GENOMIC DNA]</scope>
    <source>
        <strain evidence="3 4">BDU18</strain>
    </source>
</reference>
<keyword evidence="4" id="KW-1185">Reference proteome</keyword>
<feature type="signal peptide" evidence="2">
    <location>
        <begin position="1"/>
        <end position="27"/>
    </location>
</feature>
<gene>
    <name evidence="3" type="ORF">WS72_00535</name>
</gene>
<dbReference type="RefSeq" id="WP_156443720.1">
    <property type="nucleotide sequence ID" value="NZ_LNJQ01000001.1"/>
</dbReference>
<feature type="chain" id="PRO_5045716406" evidence="2">
    <location>
        <begin position="28"/>
        <end position="429"/>
    </location>
</feature>
<dbReference type="EMBL" id="LNJQ01000001">
    <property type="protein sequence ID" value="KWZ41521.1"/>
    <property type="molecule type" value="Genomic_DNA"/>
</dbReference>
<feature type="region of interest" description="Disordered" evidence="1">
    <location>
        <begin position="78"/>
        <end position="97"/>
    </location>
</feature>
<proteinExistence type="predicted"/>
<evidence type="ECO:0000313" key="3">
    <source>
        <dbReference type="EMBL" id="KWZ41521.1"/>
    </source>
</evidence>
<evidence type="ECO:0000256" key="1">
    <source>
        <dbReference type="SAM" id="MobiDB-lite"/>
    </source>
</evidence>
<sequence>MKRAWRFWGFGAAAAWAAVSRAAFANAAVGPAVSATGPAALFGISGKNVIVLPPKGIGGRGASGGVVAAPDSAKAATNARKLASEGEGDSPIGEGGMTNSLQLTDVAARLAAPMISPAAAASYLAKAETNARKLASGGNGDARIGSLRVANARVTTEIAANSPALMISPTAVASIVEPLGATRGEIFNTPQRELRDDTPIASSIAEHVTKRGATMVAFGALVGRGDASRSEGPLDESGRAAAVKQRAFAAIERFARDDAPRAGAGRGPKAMSKPFGAALIAGADMPTALPPDTRNARAHRGAIHPAYGVANDDLRRACGSDCERTHLHVGRLFFADQHPDSNSTALSALACKRAANACRAGTASTFSGDARDAALRVPRAIAIAREHGSPGTPASRHMRHAACGSAKGRTSPSASRVFEASATDETGFG</sequence>